<keyword evidence="2 5" id="KW-0812">Transmembrane</keyword>
<dbReference type="PROSITE" id="PS00236">
    <property type="entry name" value="NEUROTR_ION_CHANNEL"/>
    <property type="match status" value="1"/>
</dbReference>
<comment type="subcellular location">
    <subcellularLocation>
        <location evidence="1">Membrane</location>
        <topology evidence="1">Multi-pass membrane protein</topology>
    </subcellularLocation>
</comment>
<keyword evidence="5" id="KW-0406">Ion transport</keyword>
<feature type="transmembrane region" description="Helical" evidence="5">
    <location>
        <begin position="294"/>
        <end position="318"/>
    </location>
</feature>
<dbReference type="CDD" id="cd19051">
    <property type="entry name" value="LGIC_TM_cation"/>
    <property type="match status" value="1"/>
</dbReference>
<dbReference type="CDD" id="cd18989">
    <property type="entry name" value="LGIC_ECD_cation"/>
    <property type="match status" value="1"/>
</dbReference>
<comment type="similarity">
    <text evidence="5">Belongs to the ligand-gated ion channel (TC 1.A.9) family.</text>
</comment>
<comment type="caution">
    <text evidence="8">The sequence shown here is derived from an EMBL/GenBank/DDBJ whole genome shotgun (WGS) entry which is preliminary data.</text>
</comment>
<feature type="transmembrane region" description="Helical" evidence="5">
    <location>
        <begin position="261"/>
        <end position="282"/>
    </location>
</feature>
<dbReference type="InterPro" id="IPR036719">
    <property type="entry name" value="Neuro-gated_channel_TM_sf"/>
</dbReference>
<proteinExistence type="inferred from homology"/>
<dbReference type="InterPro" id="IPR038050">
    <property type="entry name" value="Neuro_actylchol_rec"/>
</dbReference>
<dbReference type="GO" id="GO:0016020">
    <property type="term" value="C:membrane"/>
    <property type="evidence" value="ECO:0007669"/>
    <property type="project" value="UniProtKB-SubCell"/>
</dbReference>
<dbReference type="InterPro" id="IPR006029">
    <property type="entry name" value="Neurotrans-gated_channel_TM"/>
</dbReference>
<evidence type="ECO:0000313" key="8">
    <source>
        <dbReference type="EMBL" id="CAL1532048.1"/>
    </source>
</evidence>
<dbReference type="PRINTS" id="PR00252">
    <property type="entry name" value="NRIONCHANNEL"/>
</dbReference>
<feature type="domain" description="Neurotransmitter-gated ion-channel ligand-binding" evidence="6">
    <location>
        <begin position="28"/>
        <end position="229"/>
    </location>
</feature>
<evidence type="ECO:0000256" key="1">
    <source>
        <dbReference type="ARBA" id="ARBA00004141"/>
    </source>
</evidence>
<dbReference type="GO" id="GO:0005230">
    <property type="term" value="F:extracellular ligand-gated monoatomic ion channel activity"/>
    <property type="evidence" value="ECO:0007669"/>
    <property type="project" value="InterPro"/>
</dbReference>
<keyword evidence="3 5" id="KW-1133">Transmembrane helix</keyword>
<feature type="signal peptide" evidence="5">
    <location>
        <begin position="1"/>
        <end position="21"/>
    </location>
</feature>
<keyword evidence="5" id="KW-0407">Ion channel</keyword>
<accession>A0AAV2HEJ1</accession>
<dbReference type="Gene3D" id="2.70.170.10">
    <property type="entry name" value="Neurotransmitter-gated ion-channel ligand-binding domain"/>
    <property type="match status" value="1"/>
</dbReference>
<feature type="chain" id="PRO_5043091768" evidence="5">
    <location>
        <begin position="22"/>
        <end position="475"/>
    </location>
</feature>
<evidence type="ECO:0000256" key="5">
    <source>
        <dbReference type="RuleBase" id="RU000687"/>
    </source>
</evidence>
<keyword evidence="4 5" id="KW-0472">Membrane</keyword>
<reference evidence="8 9" key="1">
    <citation type="submission" date="2024-04" db="EMBL/GenBank/DDBJ databases">
        <authorList>
            <consortium name="Genoscope - CEA"/>
            <person name="William W."/>
        </authorList>
    </citation>
    <scope>NUCLEOTIDE SEQUENCE [LARGE SCALE GENOMIC DNA]</scope>
</reference>
<keyword evidence="5" id="KW-0813">Transport</keyword>
<evidence type="ECO:0000259" key="6">
    <source>
        <dbReference type="Pfam" id="PF02931"/>
    </source>
</evidence>
<dbReference type="PANTHER" id="PTHR18945">
    <property type="entry name" value="NEUROTRANSMITTER GATED ION CHANNEL"/>
    <property type="match status" value="1"/>
</dbReference>
<dbReference type="InterPro" id="IPR018000">
    <property type="entry name" value="Neurotransmitter_ion_chnl_CS"/>
</dbReference>
<dbReference type="GO" id="GO:0004888">
    <property type="term" value="F:transmembrane signaling receptor activity"/>
    <property type="evidence" value="ECO:0007669"/>
    <property type="project" value="InterPro"/>
</dbReference>
<dbReference type="InterPro" id="IPR036734">
    <property type="entry name" value="Neur_chan_lig-bd_sf"/>
</dbReference>
<evidence type="ECO:0000313" key="9">
    <source>
        <dbReference type="Proteomes" id="UP001497497"/>
    </source>
</evidence>
<dbReference type="FunFam" id="2.70.170.10:FF:000028">
    <property type="entry name" value="AcetylCholine Receptor"/>
    <property type="match status" value="1"/>
</dbReference>
<name>A0AAV2HEJ1_LYMST</name>
<evidence type="ECO:0000256" key="2">
    <source>
        <dbReference type="ARBA" id="ARBA00022692"/>
    </source>
</evidence>
<evidence type="ECO:0000259" key="7">
    <source>
        <dbReference type="Pfam" id="PF02932"/>
    </source>
</evidence>
<dbReference type="InterPro" id="IPR006201">
    <property type="entry name" value="Neur_channel"/>
</dbReference>
<evidence type="ECO:0000256" key="4">
    <source>
        <dbReference type="ARBA" id="ARBA00023136"/>
    </source>
</evidence>
<feature type="domain" description="Neurotransmitter-gated ion-channel transmembrane" evidence="7">
    <location>
        <begin position="237"/>
        <end position="465"/>
    </location>
</feature>
<dbReference type="Proteomes" id="UP001497497">
    <property type="component" value="Unassembled WGS sequence"/>
</dbReference>
<evidence type="ECO:0000256" key="3">
    <source>
        <dbReference type="ARBA" id="ARBA00022989"/>
    </source>
</evidence>
<dbReference type="SUPFAM" id="SSF63712">
    <property type="entry name" value="Nicotinic receptor ligand binding domain-like"/>
    <property type="match status" value="1"/>
</dbReference>
<dbReference type="Pfam" id="PF02931">
    <property type="entry name" value="Neur_chan_LBD"/>
    <property type="match status" value="1"/>
</dbReference>
<feature type="transmembrane region" description="Helical" evidence="5">
    <location>
        <begin position="451"/>
        <end position="472"/>
    </location>
</feature>
<feature type="transmembrane region" description="Helical" evidence="5">
    <location>
        <begin position="230"/>
        <end position="254"/>
    </location>
</feature>
<dbReference type="Pfam" id="PF02932">
    <property type="entry name" value="Neur_chan_memb"/>
    <property type="match status" value="1"/>
</dbReference>
<keyword evidence="5" id="KW-0732">Signal</keyword>
<organism evidence="8 9">
    <name type="scientific">Lymnaea stagnalis</name>
    <name type="common">Great pond snail</name>
    <name type="synonym">Helix stagnalis</name>
    <dbReference type="NCBI Taxonomy" id="6523"/>
    <lineage>
        <taxon>Eukaryota</taxon>
        <taxon>Metazoa</taxon>
        <taxon>Spiralia</taxon>
        <taxon>Lophotrochozoa</taxon>
        <taxon>Mollusca</taxon>
        <taxon>Gastropoda</taxon>
        <taxon>Heterobranchia</taxon>
        <taxon>Euthyneura</taxon>
        <taxon>Panpulmonata</taxon>
        <taxon>Hygrophila</taxon>
        <taxon>Lymnaeoidea</taxon>
        <taxon>Lymnaeidae</taxon>
        <taxon>Lymnaea</taxon>
    </lineage>
</organism>
<dbReference type="EMBL" id="CAXITT010000104">
    <property type="protein sequence ID" value="CAL1532048.1"/>
    <property type="molecule type" value="Genomic_DNA"/>
</dbReference>
<dbReference type="SUPFAM" id="SSF90112">
    <property type="entry name" value="Neurotransmitter-gated ion-channel transmembrane pore"/>
    <property type="match status" value="1"/>
</dbReference>
<dbReference type="InterPro" id="IPR006202">
    <property type="entry name" value="Neur_chan_lig-bd"/>
</dbReference>
<keyword evidence="9" id="KW-1185">Reference proteome</keyword>
<dbReference type="Gene3D" id="1.20.58.390">
    <property type="entry name" value="Neurotransmitter-gated ion-channel transmembrane domain"/>
    <property type="match status" value="1"/>
</dbReference>
<gene>
    <name evidence="8" type="ORF">GSLYS_00006127001</name>
</gene>
<dbReference type="AlphaFoldDB" id="A0AAV2HEJ1"/>
<sequence length="475" mass="53877">MDIRWMFLWISGILLTSPTEQVFTIKEETRLRTDLFLDYDSAVRPDATTGVKLSFQPTAITSVDIKNQQFGISGWWLMRWTDSRLAWVRGNYSGIPIVQIKSDLLWTPCLVVDNSVDDLTAIDEDSIPLRVDSNGSVSWNPPGLLTVSCNMDITYFPWDSHTCAIQVTSFGYTIQELDIRVYGDGVVKTYFSPDGEWDVIDTWTERTIFTEDEYQYSKVSYNFKLTRRPLFYGLNYLLPVIISSFLTMFVFLLPADSGEKIGYCLTVLLGYMVILTLIATDLPTTAQYTSILELYIAVVLIMGGLSVILSIFVLEIFFRPDDLPIPNYVRKLTFFGMRLCCYEGCCARKVGPADQGGADVKDTVLNDMTSSSKDKDAMENYFSRLHDPLGSESSSLEKNHDFDRGMLVKSTWSREKSFMGLRPATVQSTREEQSRGLEITWKTVSMVLDGVLLRFYCLFLVVSSCVFLSILITNS</sequence>
<protein>
    <submittedName>
        <fullName evidence="8">Uncharacterized protein</fullName>
    </submittedName>
</protein>